<protein>
    <submittedName>
        <fullName evidence="1">Uncharacterized protein</fullName>
    </submittedName>
</protein>
<comment type="caution">
    <text evidence="1">The sequence shown here is derived from an EMBL/GenBank/DDBJ whole genome shotgun (WGS) entry which is preliminary data.</text>
</comment>
<dbReference type="Proteomes" id="UP001162972">
    <property type="component" value="Chromosome 11"/>
</dbReference>
<dbReference type="EMBL" id="JAPFFJ010000011">
    <property type="protein sequence ID" value="KAJ6417556.1"/>
    <property type="molecule type" value="Genomic_DNA"/>
</dbReference>
<dbReference type="AlphaFoldDB" id="A0AAD6K5Y3"/>
<sequence>MESSHALHVKNPKICSSHLETLPRSQFQEELSKILGIYSDRVLN</sequence>
<evidence type="ECO:0000313" key="1">
    <source>
        <dbReference type="EMBL" id="KAJ6417556.1"/>
    </source>
</evidence>
<organism evidence="1 2">
    <name type="scientific">Salix udensis</name>
    <dbReference type="NCBI Taxonomy" id="889485"/>
    <lineage>
        <taxon>Eukaryota</taxon>
        <taxon>Viridiplantae</taxon>
        <taxon>Streptophyta</taxon>
        <taxon>Embryophyta</taxon>
        <taxon>Tracheophyta</taxon>
        <taxon>Spermatophyta</taxon>
        <taxon>Magnoliopsida</taxon>
        <taxon>eudicotyledons</taxon>
        <taxon>Gunneridae</taxon>
        <taxon>Pentapetalae</taxon>
        <taxon>rosids</taxon>
        <taxon>fabids</taxon>
        <taxon>Malpighiales</taxon>
        <taxon>Salicaceae</taxon>
        <taxon>Saliceae</taxon>
        <taxon>Salix</taxon>
    </lineage>
</organism>
<keyword evidence="2" id="KW-1185">Reference proteome</keyword>
<reference evidence="1 2" key="1">
    <citation type="journal article" date="2023" name="Int. J. Mol. Sci.">
        <title>De Novo Assembly and Annotation of 11 Diverse Shrub Willow (Salix) Genomes Reveals Novel Gene Organization in Sex-Linked Regions.</title>
        <authorList>
            <person name="Hyden B."/>
            <person name="Feng K."/>
            <person name="Yates T.B."/>
            <person name="Jawdy S."/>
            <person name="Cereghino C."/>
            <person name="Smart L.B."/>
            <person name="Muchero W."/>
        </authorList>
    </citation>
    <scope>NUCLEOTIDE SEQUENCE [LARGE SCALE GENOMIC DNA]</scope>
    <source>
        <tissue evidence="1">Shoot tip</tissue>
    </source>
</reference>
<proteinExistence type="predicted"/>
<name>A0AAD6K5Y3_9ROSI</name>
<evidence type="ECO:0000313" key="2">
    <source>
        <dbReference type="Proteomes" id="UP001162972"/>
    </source>
</evidence>
<accession>A0AAD6K5Y3</accession>
<gene>
    <name evidence="1" type="ORF">OIU84_003308</name>
</gene>